<keyword evidence="1" id="KW-0472">Membrane</keyword>
<dbReference type="AlphaFoldDB" id="A0A4T0BEH1"/>
<dbReference type="GO" id="GO:0016791">
    <property type="term" value="F:phosphatase activity"/>
    <property type="evidence" value="ECO:0007669"/>
    <property type="project" value="TreeGrafter"/>
</dbReference>
<organism evidence="3 4">
    <name type="scientific">Aureobasidium pullulans</name>
    <name type="common">Black yeast</name>
    <name type="synonym">Pullularia pullulans</name>
    <dbReference type="NCBI Taxonomy" id="5580"/>
    <lineage>
        <taxon>Eukaryota</taxon>
        <taxon>Fungi</taxon>
        <taxon>Dikarya</taxon>
        <taxon>Ascomycota</taxon>
        <taxon>Pezizomycotina</taxon>
        <taxon>Dothideomycetes</taxon>
        <taxon>Dothideomycetidae</taxon>
        <taxon>Dothideales</taxon>
        <taxon>Saccotheciaceae</taxon>
        <taxon>Aureobasidium</taxon>
    </lineage>
</organism>
<feature type="chain" id="PRO_5020571741" evidence="2">
    <location>
        <begin position="20"/>
        <end position="494"/>
    </location>
</feature>
<feature type="signal peptide" evidence="2">
    <location>
        <begin position="1"/>
        <end position="19"/>
    </location>
</feature>
<dbReference type="SUPFAM" id="SSF53254">
    <property type="entry name" value="Phosphoglycerate mutase-like"/>
    <property type="match status" value="1"/>
</dbReference>
<dbReference type="InterPro" id="IPR029033">
    <property type="entry name" value="His_PPase_superfam"/>
</dbReference>
<sequence>MRTALFTLPAILFSPSILAQTNNEQVLGVYIFHRHGDRTAKSTPPVNLTTLGYDGVLSSGQYYRSRYITSGSGFAINGISIDIVVQSQISVSAPQDVVLQNSATGFLQGLYPPVGELLAASSLRNGSKVDAPLNGYQLVPVNSVAGGSGSEGNAWLQSASGCNQATTSSNRFFSSAEYSDLLGTTQGFYDGLYPLVNSTFNQSQVNFKNAYSIYDLINVAGIHNSSFDEAGRVTQDVFSRLQTLADAHEWGLAYNESESVAGNVRGVSAMVLAGQILDFLNGTLSTNGNQKIAIQFGAYATFSSFFGFAELPQVDPNFRGIATYASSMVFELFTNSSTAASDDPASDVYVRFLFSNGTASTDAAPSAYPLFGSQQEALSWRDFTAGMQKFAVSSTNQWCNVCGNSDGVCAASKTSSSNGSSIPASSLLANDYAGDGSSPAVNGVIGAMVTLAVVLGLEMIVVFLGGWRIVSKRRLRVVDSITAETAIEHSTKLN</sequence>
<dbReference type="InterPro" id="IPR050645">
    <property type="entry name" value="Histidine_acid_phosphatase"/>
</dbReference>
<gene>
    <name evidence="3" type="ORF">D6C78_09727</name>
</gene>
<evidence type="ECO:0000256" key="2">
    <source>
        <dbReference type="SAM" id="SignalP"/>
    </source>
</evidence>
<reference evidence="3 4" key="1">
    <citation type="submission" date="2018-10" db="EMBL/GenBank/DDBJ databases">
        <title>Fifty Aureobasidium pullulans genomes reveal a recombining polyextremotolerant generalist.</title>
        <authorList>
            <person name="Gostincar C."/>
            <person name="Turk M."/>
            <person name="Zajc J."/>
            <person name="Gunde-Cimerman N."/>
        </authorList>
    </citation>
    <scope>NUCLEOTIDE SEQUENCE [LARGE SCALE GENOMIC DNA]</scope>
    <source>
        <strain evidence="3 4">EXF-1645</strain>
    </source>
</reference>
<dbReference type="Gene3D" id="3.40.50.1240">
    <property type="entry name" value="Phosphoglycerate mutase-like"/>
    <property type="match status" value="1"/>
</dbReference>
<keyword evidence="1" id="KW-0812">Transmembrane</keyword>
<evidence type="ECO:0000256" key="1">
    <source>
        <dbReference type="SAM" id="Phobius"/>
    </source>
</evidence>
<evidence type="ECO:0000313" key="3">
    <source>
        <dbReference type="EMBL" id="TIA30235.1"/>
    </source>
</evidence>
<feature type="transmembrane region" description="Helical" evidence="1">
    <location>
        <begin position="444"/>
        <end position="467"/>
    </location>
</feature>
<proteinExistence type="predicted"/>
<dbReference type="PANTHER" id="PTHR11567:SF142">
    <property type="entry name" value="PHOSPHOGLYCERATE MUTASE-LIKE PROTEIN"/>
    <property type="match status" value="1"/>
</dbReference>
<evidence type="ECO:0000313" key="4">
    <source>
        <dbReference type="Proteomes" id="UP000308724"/>
    </source>
</evidence>
<keyword evidence="2" id="KW-0732">Signal</keyword>
<name>A0A4T0BEH1_AURPU</name>
<accession>A0A4T0BEH1</accession>
<dbReference type="Proteomes" id="UP000308724">
    <property type="component" value="Unassembled WGS sequence"/>
</dbReference>
<protein>
    <submittedName>
        <fullName evidence="3">Phosphoglycerate mutase-like protein</fullName>
    </submittedName>
</protein>
<dbReference type="PANTHER" id="PTHR11567">
    <property type="entry name" value="ACID PHOSPHATASE-RELATED"/>
    <property type="match status" value="1"/>
</dbReference>
<dbReference type="EMBL" id="QZBZ01000369">
    <property type="protein sequence ID" value="TIA30235.1"/>
    <property type="molecule type" value="Genomic_DNA"/>
</dbReference>
<comment type="caution">
    <text evidence="3">The sequence shown here is derived from an EMBL/GenBank/DDBJ whole genome shotgun (WGS) entry which is preliminary data.</text>
</comment>
<keyword evidence="1" id="KW-1133">Transmembrane helix</keyword>